<dbReference type="SUPFAM" id="SSF141868">
    <property type="entry name" value="EAL domain-like"/>
    <property type="match status" value="1"/>
</dbReference>
<name>A0ABR8UA68_9BACL</name>
<dbReference type="EMBL" id="JACSQN010000008">
    <property type="protein sequence ID" value="MBD7984939.1"/>
    <property type="molecule type" value="Genomic_DNA"/>
</dbReference>
<protein>
    <submittedName>
        <fullName evidence="2">EAL domain-containing protein</fullName>
    </submittedName>
</protein>
<gene>
    <name evidence="2" type="ORF">H9649_10110</name>
</gene>
<evidence type="ECO:0000259" key="1">
    <source>
        <dbReference type="PROSITE" id="PS50883"/>
    </source>
</evidence>
<feature type="domain" description="EAL" evidence="1">
    <location>
        <begin position="94"/>
        <end position="344"/>
    </location>
</feature>
<accession>A0ABR8UA68</accession>
<dbReference type="PANTHER" id="PTHR33121">
    <property type="entry name" value="CYCLIC DI-GMP PHOSPHODIESTERASE PDEF"/>
    <property type="match status" value="1"/>
</dbReference>
<organism evidence="2 3">
    <name type="scientific">Sporosarcina quadrami</name>
    <dbReference type="NCBI Taxonomy" id="2762234"/>
    <lineage>
        <taxon>Bacteria</taxon>
        <taxon>Bacillati</taxon>
        <taxon>Bacillota</taxon>
        <taxon>Bacilli</taxon>
        <taxon>Bacillales</taxon>
        <taxon>Caryophanaceae</taxon>
        <taxon>Sporosarcina</taxon>
    </lineage>
</organism>
<dbReference type="PROSITE" id="PS50883">
    <property type="entry name" value="EAL"/>
    <property type="match status" value="1"/>
</dbReference>
<dbReference type="RefSeq" id="WP_191694638.1">
    <property type="nucleotide sequence ID" value="NZ_JACSQN010000008.1"/>
</dbReference>
<reference evidence="2 3" key="1">
    <citation type="submission" date="2020-08" db="EMBL/GenBank/DDBJ databases">
        <title>A Genomic Blueprint of the Chicken Gut Microbiome.</title>
        <authorList>
            <person name="Gilroy R."/>
            <person name="Ravi A."/>
            <person name="Getino M."/>
            <person name="Pursley I."/>
            <person name="Horton D.L."/>
            <person name="Alikhan N.-F."/>
            <person name="Baker D."/>
            <person name="Gharbi K."/>
            <person name="Hall N."/>
            <person name="Watson M."/>
            <person name="Adriaenssens E.M."/>
            <person name="Foster-Nyarko E."/>
            <person name="Jarju S."/>
            <person name="Secka A."/>
            <person name="Antonio M."/>
            <person name="Oren A."/>
            <person name="Chaudhuri R."/>
            <person name="La Ragione R.M."/>
            <person name="Hildebrand F."/>
            <person name="Pallen M.J."/>
        </authorList>
    </citation>
    <scope>NUCLEOTIDE SEQUENCE [LARGE SCALE GENOMIC DNA]</scope>
    <source>
        <strain evidence="2 3">Sa2YVA2</strain>
    </source>
</reference>
<proteinExistence type="predicted"/>
<comment type="caution">
    <text evidence="2">The sequence shown here is derived from an EMBL/GenBank/DDBJ whole genome shotgun (WGS) entry which is preliminary data.</text>
</comment>
<dbReference type="Proteomes" id="UP000626786">
    <property type="component" value="Unassembled WGS sequence"/>
</dbReference>
<sequence length="344" mass="39586">MKCDICDPITKVYTIYFADDQQIEPLEHYFSEFPKTRWHKMNDRMFWTDEPIFFSLMDYVNAHLHISSIYAVESDPHDPLRELYKMKPIMEFQAEREASWIDELIKKKAIVTHFQPIVSVTNGQAEIFGNELLSRGLDNNSNIISPYLLFEAARKRNRLFALDRLCRLESINNALPVADKLIFINFIPTAIYVPEHCLATTFAAIKKLGIKPEQVVFEVVETDKIENMAHLLKILEYYRSHGIKYALDDVGTGFNDLDLLSRMEPDFVKLAREYTDGVSTDPAKWEVAKLVMDMAHKVGARALAEGVEQKEDLDCLIEMGYDLYQGYLFAKPSEIPVEALSAVL</sequence>
<evidence type="ECO:0000313" key="2">
    <source>
        <dbReference type="EMBL" id="MBD7984939.1"/>
    </source>
</evidence>
<dbReference type="Gene3D" id="3.20.20.450">
    <property type="entry name" value="EAL domain"/>
    <property type="match status" value="1"/>
</dbReference>
<dbReference type="InterPro" id="IPR035919">
    <property type="entry name" value="EAL_sf"/>
</dbReference>
<dbReference type="InterPro" id="IPR050706">
    <property type="entry name" value="Cyclic-di-GMP_PDE-like"/>
</dbReference>
<dbReference type="SMART" id="SM00052">
    <property type="entry name" value="EAL"/>
    <property type="match status" value="1"/>
</dbReference>
<keyword evidence="3" id="KW-1185">Reference proteome</keyword>
<dbReference type="PANTHER" id="PTHR33121:SF70">
    <property type="entry name" value="SIGNALING PROTEIN YKOW"/>
    <property type="match status" value="1"/>
</dbReference>
<dbReference type="CDD" id="cd01948">
    <property type="entry name" value="EAL"/>
    <property type="match status" value="1"/>
</dbReference>
<dbReference type="InterPro" id="IPR001633">
    <property type="entry name" value="EAL_dom"/>
</dbReference>
<evidence type="ECO:0000313" key="3">
    <source>
        <dbReference type="Proteomes" id="UP000626786"/>
    </source>
</evidence>
<dbReference type="Pfam" id="PF00563">
    <property type="entry name" value="EAL"/>
    <property type="match status" value="1"/>
</dbReference>